<reference evidence="1 2" key="2">
    <citation type="journal article" date="2022" name="Mol. Ecol. Resour.">
        <title>The genomes of chicory, endive, great burdock and yacon provide insights into Asteraceae paleo-polyploidization history and plant inulin production.</title>
        <authorList>
            <person name="Fan W."/>
            <person name="Wang S."/>
            <person name="Wang H."/>
            <person name="Wang A."/>
            <person name="Jiang F."/>
            <person name="Liu H."/>
            <person name="Zhao H."/>
            <person name="Xu D."/>
            <person name="Zhang Y."/>
        </authorList>
    </citation>
    <scope>NUCLEOTIDE SEQUENCE [LARGE SCALE GENOMIC DNA]</scope>
    <source>
        <strain evidence="2">cv. Punajuju</strain>
        <tissue evidence="1">Leaves</tissue>
    </source>
</reference>
<dbReference type="EMBL" id="CM042017">
    <property type="protein sequence ID" value="KAI3689408.1"/>
    <property type="molecule type" value="Genomic_DNA"/>
</dbReference>
<name>A0ACB8YVU5_CICIN</name>
<evidence type="ECO:0000313" key="2">
    <source>
        <dbReference type="Proteomes" id="UP001055811"/>
    </source>
</evidence>
<dbReference type="Proteomes" id="UP001055811">
    <property type="component" value="Linkage Group LG09"/>
</dbReference>
<gene>
    <name evidence="1" type="ORF">L2E82_47364</name>
</gene>
<protein>
    <submittedName>
        <fullName evidence="1">Uncharacterized protein</fullName>
    </submittedName>
</protein>
<proteinExistence type="predicted"/>
<evidence type="ECO:0000313" key="1">
    <source>
        <dbReference type="EMBL" id="KAI3689408.1"/>
    </source>
</evidence>
<accession>A0ACB8YVU5</accession>
<comment type="caution">
    <text evidence="1">The sequence shown here is derived from an EMBL/GenBank/DDBJ whole genome shotgun (WGS) entry which is preliminary data.</text>
</comment>
<reference evidence="2" key="1">
    <citation type="journal article" date="2022" name="Mol. Ecol. Resour.">
        <title>The genomes of chicory, endive, great burdock and yacon provide insights into Asteraceae palaeo-polyploidization history and plant inulin production.</title>
        <authorList>
            <person name="Fan W."/>
            <person name="Wang S."/>
            <person name="Wang H."/>
            <person name="Wang A."/>
            <person name="Jiang F."/>
            <person name="Liu H."/>
            <person name="Zhao H."/>
            <person name="Xu D."/>
            <person name="Zhang Y."/>
        </authorList>
    </citation>
    <scope>NUCLEOTIDE SEQUENCE [LARGE SCALE GENOMIC DNA]</scope>
    <source>
        <strain evidence="2">cv. Punajuju</strain>
    </source>
</reference>
<sequence length="355" mass="40155">MHIPWVDDHRTPLSKSSNHPFPSPKQLAKSSKVDWKKHEWTAYSSIPTETCSGSDSRDSSDTSDGVTSPTVSVDGASSLGIDLDLQLQDSFAELVYYHNLDIEENQLLDQQPSSLFIFFVDFYLQLGFPLTCIAPIPSYKASIFAPLKLPVDVFVFDKMLNALVNVYSDVHSALFQRTNRLSKMTDIVNEPTNKAANAWNNYQGIRRHEKQMANEKYDVMETKKEWDAMDDTQKKYAQEQQREETVIQSGKKEIIEKWTDDDGPFLSLLNMEKGILVKSDVAAKLLKMCDLGNHTININGNVYTITAADFVETMGIKSGTDKFGDLQNVNLGSCLINFVHMKKGMRNYLIFVARK</sequence>
<keyword evidence="2" id="KW-1185">Reference proteome</keyword>
<organism evidence="1 2">
    <name type="scientific">Cichorium intybus</name>
    <name type="common">Chicory</name>
    <dbReference type="NCBI Taxonomy" id="13427"/>
    <lineage>
        <taxon>Eukaryota</taxon>
        <taxon>Viridiplantae</taxon>
        <taxon>Streptophyta</taxon>
        <taxon>Embryophyta</taxon>
        <taxon>Tracheophyta</taxon>
        <taxon>Spermatophyta</taxon>
        <taxon>Magnoliopsida</taxon>
        <taxon>eudicotyledons</taxon>
        <taxon>Gunneridae</taxon>
        <taxon>Pentapetalae</taxon>
        <taxon>asterids</taxon>
        <taxon>campanulids</taxon>
        <taxon>Asterales</taxon>
        <taxon>Asteraceae</taxon>
        <taxon>Cichorioideae</taxon>
        <taxon>Cichorieae</taxon>
        <taxon>Cichoriinae</taxon>
        <taxon>Cichorium</taxon>
    </lineage>
</organism>